<dbReference type="HOGENOM" id="CLU_2574516_0_0_1"/>
<evidence type="ECO:0000313" key="2">
    <source>
        <dbReference type="Proteomes" id="UP000002059"/>
    </source>
</evidence>
<protein>
    <submittedName>
        <fullName evidence="1">Uncharacterized protein</fullName>
    </submittedName>
</protein>
<dbReference type="eggNOG" id="ENOG502RQZU">
    <property type="taxonomic scope" value="Eukaryota"/>
</dbReference>
<dbReference type="VEuPathDB" id="FungiDB:PAAG_03266"/>
<sequence>MKTSSGRNPAKGKLDTLFPLVFYVSLTECNQKMVTGAPDIIDFGVQDHVLRLKMSNLHIFEVYDLDILLPLLLLGFARLFD</sequence>
<dbReference type="GeneID" id="9097890"/>
<dbReference type="OrthoDB" id="10565012at2759"/>
<dbReference type="AlphaFoldDB" id="C1GXY3"/>
<proteinExistence type="predicted"/>
<reference evidence="1 2" key="1">
    <citation type="journal article" date="2011" name="PLoS Genet.">
        <title>Comparative genomic analysis of human fungal pathogens causing paracoccidioidomycosis.</title>
        <authorList>
            <person name="Desjardins C.A."/>
            <person name="Champion M.D."/>
            <person name="Holder J.W."/>
            <person name="Muszewska A."/>
            <person name="Goldberg J."/>
            <person name="Bailao A.M."/>
            <person name="Brigido M.M."/>
            <person name="Ferreira M.E."/>
            <person name="Garcia A.M."/>
            <person name="Grynberg M."/>
            <person name="Gujja S."/>
            <person name="Heiman D.I."/>
            <person name="Henn M.R."/>
            <person name="Kodira C.D."/>
            <person name="Leon-Narvaez H."/>
            <person name="Longo L.V."/>
            <person name="Ma L.J."/>
            <person name="Malavazi I."/>
            <person name="Matsuo A.L."/>
            <person name="Morais F.V."/>
            <person name="Pereira M."/>
            <person name="Rodriguez-Brito S."/>
            <person name="Sakthikumar S."/>
            <person name="Salem-Izacc S.M."/>
            <person name="Sykes S.M."/>
            <person name="Teixeira M.M."/>
            <person name="Vallejo M.C."/>
            <person name="Walter M.E."/>
            <person name="Yandava C."/>
            <person name="Young S."/>
            <person name="Zeng Q."/>
            <person name="Zucker J."/>
            <person name="Felipe M.S."/>
            <person name="Goldman G.H."/>
            <person name="Haas B.J."/>
            <person name="McEwen J.G."/>
            <person name="Nino-Vega G."/>
            <person name="Puccia R."/>
            <person name="San-Blas G."/>
            <person name="Soares C.M."/>
            <person name="Birren B.W."/>
            <person name="Cuomo C.A."/>
        </authorList>
    </citation>
    <scope>NUCLEOTIDE SEQUENCE [LARGE SCALE GENOMIC DNA]</scope>
    <source>
        <strain evidence="2">ATCC MYA-826 / Pb01</strain>
    </source>
</reference>
<evidence type="ECO:0000313" key="1">
    <source>
        <dbReference type="EMBL" id="EEH41703.2"/>
    </source>
</evidence>
<dbReference type="EMBL" id="KN293999">
    <property type="protein sequence ID" value="EEH41703.2"/>
    <property type="molecule type" value="Genomic_DNA"/>
</dbReference>
<gene>
    <name evidence="1" type="ORF">PAAG_03266</name>
</gene>
<dbReference type="KEGG" id="pbl:PAAG_03266"/>
<dbReference type="RefSeq" id="XP_015702109.1">
    <property type="nucleotide sequence ID" value="XM_015844903.1"/>
</dbReference>
<organism evidence="1 2">
    <name type="scientific">Paracoccidioides lutzii (strain ATCC MYA-826 / Pb01)</name>
    <name type="common">Paracoccidioides brasiliensis</name>
    <dbReference type="NCBI Taxonomy" id="502779"/>
    <lineage>
        <taxon>Eukaryota</taxon>
        <taxon>Fungi</taxon>
        <taxon>Dikarya</taxon>
        <taxon>Ascomycota</taxon>
        <taxon>Pezizomycotina</taxon>
        <taxon>Eurotiomycetes</taxon>
        <taxon>Eurotiomycetidae</taxon>
        <taxon>Onygenales</taxon>
        <taxon>Ajellomycetaceae</taxon>
        <taxon>Paracoccidioides</taxon>
    </lineage>
</organism>
<name>C1GXY3_PARBA</name>
<dbReference type="OMA" id="IGHELSW"/>
<accession>C1GXY3</accession>
<keyword evidence="2" id="KW-1185">Reference proteome</keyword>
<dbReference type="Proteomes" id="UP000002059">
    <property type="component" value="Partially assembled WGS sequence"/>
</dbReference>